<dbReference type="InterPro" id="IPR002033">
    <property type="entry name" value="TatC"/>
</dbReference>
<dbReference type="NCBIfam" id="TIGR00945">
    <property type="entry name" value="tatC"/>
    <property type="match status" value="1"/>
</dbReference>
<dbReference type="PROSITE" id="PS01218">
    <property type="entry name" value="TATC"/>
    <property type="match status" value="1"/>
</dbReference>
<keyword evidence="5 6" id="KW-0472">Membrane</keyword>
<feature type="transmembrane region" description="Helical" evidence="6">
    <location>
        <begin position="228"/>
        <end position="251"/>
    </location>
</feature>
<keyword evidence="4 6" id="KW-1133">Transmembrane helix</keyword>
<organism evidence="7 8">
    <name type="scientific">Aureococcus anophagefferens</name>
    <name type="common">Harmful bloom alga</name>
    <dbReference type="NCBI Taxonomy" id="44056"/>
    <lineage>
        <taxon>Eukaryota</taxon>
        <taxon>Sar</taxon>
        <taxon>Stramenopiles</taxon>
        <taxon>Ochrophyta</taxon>
        <taxon>Pelagophyceae</taxon>
        <taxon>Pelagomonadales</taxon>
        <taxon>Pelagomonadaceae</taxon>
        <taxon>Aureococcus</taxon>
    </lineage>
</organism>
<evidence type="ECO:0000256" key="3">
    <source>
        <dbReference type="ARBA" id="ARBA00022692"/>
    </source>
</evidence>
<feature type="transmembrane region" description="Helical" evidence="6">
    <location>
        <begin position="122"/>
        <end position="152"/>
    </location>
</feature>
<protein>
    <submittedName>
        <fullName evidence="7">Sec-independent protein translocase protein TatC</fullName>
    </submittedName>
</protein>
<gene>
    <name evidence="7" type="ORF">SO694_cp00097</name>
</gene>
<keyword evidence="3 6" id="KW-0812">Transmembrane</keyword>
<feature type="non-terminal residue" evidence="7">
    <location>
        <position position="1"/>
    </location>
</feature>
<evidence type="ECO:0000256" key="5">
    <source>
        <dbReference type="ARBA" id="ARBA00023136"/>
    </source>
</evidence>
<dbReference type="HAMAP" id="MF_00902">
    <property type="entry name" value="TatC"/>
    <property type="match status" value="1"/>
</dbReference>
<keyword evidence="7" id="KW-0150">Chloroplast</keyword>
<dbReference type="InterPro" id="IPR019820">
    <property type="entry name" value="Sec-indep_translocase_CS"/>
</dbReference>
<keyword evidence="8" id="KW-1185">Reference proteome</keyword>
<dbReference type="EMBL" id="JBBJCI010000100">
    <property type="protein sequence ID" value="KAK7248427.1"/>
    <property type="molecule type" value="Genomic_DNA"/>
</dbReference>
<comment type="subcellular location">
    <subcellularLocation>
        <location evidence="1">Membrane</location>
        <topology evidence="1">Multi-pass membrane protein</topology>
    </subcellularLocation>
</comment>
<evidence type="ECO:0000313" key="7">
    <source>
        <dbReference type="EMBL" id="KAK7248427.1"/>
    </source>
</evidence>
<proteinExistence type="inferred from homology"/>
<comment type="caution">
    <text evidence="7">The sequence shown here is derived from an EMBL/GenBank/DDBJ whole genome shotgun (WGS) entry which is preliminary data.</text>
</comment>
<evidence type="ECO:0000313" key="8">
    <source>
        <dbReference type="Proteomes" id="UP001363151"/>
    </source>
</evidence>
<feature type="transmembrane region" description="Helical" evidence="6">
    <location>
        <begin position="88"/>
        <end position="110"/>
    </location>
</feature>
<evidence type="ECO:0000256" key="2">
    <source>
        <dbReference type="ARBA" id="ARBA00008882"/>
    </source>
</evidence>
<reference evidence="7 8" key="1">
    <citation type="submission" date="2024-03" db="EMBL/GenBank/DDBJ databases">
        <title>Aureococcus anophagefferens CCMP1851 and Kratosvirus quantuckense: Draft genome of a second virus-susceptible host strain in the model system.</title>
        <authorList>
            <person name="Chase E."/>
            <person name="Truchon A.R."/>
            <person name="Schepens W."/>
            <person name="Wilhelm S.W."/>
        </authorList>
    </citation>
    <scope>NUCLEOTIDE SEQUENCE [LARGE SCALE GENOMIC DNA]</scope>
    <source>
        <strain evidence="7 8">CCMP1851</strain>
    </source>
</reference>
<feature type="transmembrane region" description="Helical" evidence="6">
    <location>
        <begin position="172"/>
        <end position="198"/>
    </location>
</feature>
<evidence type="ECO:0000256" key="6">
    <source>
        <dbReference type="SAM" id="Phobius"/>
    </source>
</evidence>
<keyword evidence="7" id="KW-0934">Plastid</keyword>
<dbReference type="PANTHER" id="PTHR30371:SF0">
    <property type="entry name" value="SEC-INDEPENDENT PROTEIN TRANSLOCASE PROTEIN TATC, CHLOROPLASTIC-RELATED"/>
    <property type="match status" value="1"/>
</dbReference>
<dbReference type="PRINTS" id="PR01840">
    <property type="entry name" value="TATCFAMILY"/>
</dbReference>
<feature type="transmembrane region" description="Helical" evidence="6">
    <location>
        <begin position="205"/>
        <end position="222"/>
    </location>
</feature>
<accession>A0ABR1G536</accession>
<geneLocation type="chloroplast" evidence="7"/>
<comment type="similarity">
    <text evidence="2">Belongs to the TatC family.</text>
</comment>
<sequence length="253" mass="28314">VDLKIKDKDFQFRKRNLNLDTDALELPISEHIEEMRQRSVQFLCFACFTIGIMFLKITPIVELLEAPVEGIKFIQLSPGEYFLSTVKISFYGGLLFSIPFLLSQIIFYILPGLTKSEKGIILPILGTSLILFGIGLLFAYYVLIPAALNFFIGYSSTVIEPLWSFDQYFDFILFLFYSTGLSFQVPILQIILGLAGIVTGKQMLMSWKYVVLASTIVSAILTPSTDPVTQLCLAGAIILLYLTGAGLLTIYKE</sequence>
<dbReference type="Pfam" id="PF00902">
    <property type="entry name" value="TatC"/>
    <property type="match status" value="1"/>
</dbReference>
<evidence type="ECO:0000256" key="4">
    <source>
        <dbReference type="ARBA" id="ARBA00022989"/>
    </source>
</evidence>
<feature type="transmembrane region" description="Helical" evidence="6">
    <location>
        <begin position="42"/>
        <end position="61"/>
    </location>
</feature>
<name>A0ABR1G536_AURAN</name>
<dbReference type="PANTHER" id="PTHR30371">
    <property type="entry name" value="SEC-INDEPENDENT PROTEIN TRANSLOCASE PROTEIN TATC"/>
    <property type="match status" value="1"/>
</dbReference>
<evidence type="ECO:0000256" key="1">
    <source>
        <dbReference type="ARBA" id="ARBA00004141"/>
    </source>
</evidence>
<dbReference type="Proteomes" id="UP001363151">
    <property type="component" value="Unassembled WGS sequence"/>
</dbReference>